<dbReference type="OrthoDB" id="9805696at2"/>
<keyword evidence="11" id="KW-1185">Reference proteome</keyword>
<dbReference type="PROSITE" id="PS51195">
    <property type="entry name" value="Q_MOTIF"/>
    <property type="match status" value="1"/>
</dbReference>
<dbReference type="InterPro" id="IPR014001">
    <property type="entry name" value="Helicase_ATP-bd"/>
</dbReference>
<dbReference type="RefSeq" id="WP_129077438.1">
    <property type="nucleotide sequence ID" value="NZ_QOUX01000023.1"/>
</dbReference>
<keyword evidence="3 6" id="KW-0347">Helicase</keyword>
<dbReference type="GO" id="GO:0033592">
    <property type="term" value="F:RNA strand annealing activity"/>
    <property type="evidence" value="ECO:0007669"/>
    <property type="project" value="TreeGrafter"/>
</dbReference>
<dbReference type="SUPFAM" id="SSF52540">
    <property type="entry name" value="P-loop containing nucleoside triphosphate hydrolases"/>
    <property type="match status" value="1"/>
</dbReference>
<evidence type="ECO:0000259" key="7">
    <source>
        <dbReference type="PROSITE" id="PS51192"/>
    </source>
</evidence>
<dbReference type="Proteomes" id="UP000290649">
    <property type="component" value="Unassembled WGS sequence"/>
</dbReference>
<dbReference type="PROSITE" id="PS00039">
    <property type="entry name" value="DEAD_ATP_HELICASE"/>
    <property type="match status" value="1"/>
</dbReference>
<dbReference type="InterPro" id="IPR011545">
    <property type="entry name" value="DEAD/DEAH_box_helicase_dom"/>
</dbReference>
<dbReference type="SMART" id="SM00487">
    <property type="entry name" value="DEXDc"/>
    <property type="match status" value="1"/>
</dbReference>
<comment type="similarity">
    <text evidence="6">Belongs to the DEAD box helicase family.</text>
</comment>
<sequence length="380" mass="43154">MENGFQSFELAPFLLKGLEKMNISTPTQIQQEAIPNILAGHQVVGRSKTGSGKTLAYLLPLLTKMDESVKDLQGIVLAPTHELAMQIYRVLEELVADTNFNIDVFIGSANIKRQLEKLKKQKPQIIVGTPGRILELTQQKKLKIHLCKMLVVDEADRMLQERETRQSFIEISKRLEKDAKYMFFSATIPGRLLEDIETLIRSEVLLVSSEEKLETKKVEHSFLKVEDRERIDMARRLVHSLKVKRGIIFVNHLDKVAETTEKFLYKGMKAAALSSDSDKHQRAKVLQQLQSGEIEVVVASDVAARGLDVDDVTHIINIHPPVDEDAYVHRAGRTGRMGKKGVVITLVTHKEFFIIDKFQKKLGFTFVEKELTYGKLNDKK</sequence>
<dbReference type="InterPro" id="IPR001650">
    <property type="entry name" value="Helicase_C-like"/>
</dbReference>
<dbReference type="Gene3D" id="3.40.50.300">
    <property type="entry name" value="P-loop containing nucleotide triphosphate hydrolases"/>
    <property type="match status" value="2"/>
</dbReference>
<dbReference type="GO" id="GO:0016787">
    <property type="term" value="F:hydrolase activity"/>
    <property type="evidence" value="ECO:0007669"/>
    <property type="project" value="UniProtKB-KW"/>
</dbReference>
<evidence type="ECO:0000259" key="9">
    <source>
        <dbReference type="PROSITE" id="PS51195"/>
    </source>
</evidence>
<evidence type="ECO:0000313" key="11">
    <source>
        <dbReference type="Proteomes" id="UP000290649"/>
    </source>
</evidence>
<dbReference type="GO" id="GO:0003724">
    <property type="term" value="F:RNA helicase activity"/>
    <property type="evidence" value="ECO:0007669"/>
    <property type="project" value="InterPro"/>
</dbReference>
<dbReference type="SMART" id="SM00490">
    <property type="entry name" value="HELICc"/>
    <property type="match status" value="1"/>
</dbReference>
<proteinExistence type="inferred from homology"/>
<comment type="caution">
    <text evidence="10">The sequence shown here is derived from an EMBL/GenBank/DDBJ whole genome shotgun (WGS) entry which is preliminary data.</text>
</comment>
<evidence type="ECO:0000256" key="5">
    <source>
        <dbReference type="PROSITE-ProRule" id="PRU00552"/>
    </source>
</evidence>
<reference evidence="10 11" key="1">
    <citation type="journal article" date="2019" name="Int. J. Syst. Evol. Microbiol.">
        <title>Anaerobacillus alkaliphilus sp. nov., a novel alkaliphilic and moderately halophilic bacterium.</title>
        <authorList>
            <person name="Borsodi A.K."/>
            <person name="Aszalos J.M."/>
            <person name="Bihari P."/>
            <person name="Nagy I."/>
            <person name="Schumann P."/>
            <person name="Sproer C."/>
            <person name="Kovacs A.L."/>
            <person name="Boka K."/>
            <person name="Dobosy P."/>
            <person name="Ovari M."/>
            <person name="Szili-Kovacs T."/>
            <person name="Toth E."/>
        </authorList>
    </citation>
    <scope>NUCLEOTIDE SEQUENCE [LARGE SCALE GENOMIC DNA]</scope>
    <source>
        <strain evidence="10 11">B16-10</strain>
    </source>
</reference>
<dbReference type="PANTHER" id="PTHR47963:SF7">
    <property type="entry name" value="ATP-DEPENDENT RNA HELICASE YFML-RELATED"/>
    <property type="match status" value="1"/>
</dbReference>
<evidence type="ECO:0000256" key="6">
    <source>
        <dbReference type="RuleBase" id="RU000492"/>
    </source>
</evidence>
<evidence type="ECO:0000313" key="10">
    <source>
        <dbReference type="EMBL" id="RXJ02595.1"/>
    </source>
</evidence>
<dbReference type="EMBL" id="QOUX01000023">
    <property type="protein sequence ID" value="RXJ02595.1"/>
    <property type="molecule type" value="Genomic_DNA"/>
</dbReference>
<dbReference type="CDD" id="cd18787">
    <property type="entry name" value="SF2_C_DEAD"/>
    <property type="match status" value="1"/>
</dbReference>
<dbReference type="GO" id="GO:0005840">
    <property type="term" value="C:ribosome"/>
    <property type="evidence" value="ECO:0007669"/>
    <property type="project" value="TreeGrafter"/>
</dbReference>
<dbReference type="GO" id="GO:0005524">
    <property type="term" value="F:ATP binding"/>
    <property type="evidence" value="ECO:0007669"/>
    <property type="project" value="UniProtKB-KW"/>
</dbReference>
<keyword evidence="4 6" id="KW-0067">ATP-binding</keyword>
<dbReference type="InterPro" id="IPR000629">
    <property type="entry name" value="RNA-helicase_DEAD-box_CS"/>
</dbReference>
<dbReference type="GO" id="GO:0009409">
    <property type="term" value="P:response to cold"/>
    <property type="evidence" value="ECO:0007669"/>
    <property type="project" value="TreeGrafter"/>
</dbReference>
<feature type="short sequence motif" description="Q motif" evidence="5">
    <location>
        <begin position="3"/>
        <end position="31"/>
    </location>
</feature>
<feature type="domain" description="DEAD-box RNA helicase Q" evidence="9">
    <location>
        <begin position="3"/>
        <end position="31"/>
    </location>
</feature>
<dbReference type="Pfam" id="PF00271">
    <property type="entry name" value="Helicase_C"/>
    <property type="match status" value="1"/>
</dbReference>
<dbReference type="InterPro" id="IPR050547">
    <property type="entry name" value="DEAD_box_RNA_helicases"/>
</dbReference>
<dbReference type="PROSITE" id="PS51194">
    <property type="entry name" value="HELICASE_CTER"/>
    <property type="match status" value="1"/>
</dbReference>
<accession>A0A4Q0VWL5</accession>
<name>A0A4Q0VWL5_9BACI</name>
<protein>
    <submittedName>
        <fullName evidence="10">DEAD/DEAH box helicase</fullName>
    </submittedName>
</protein>
<evidence type="ECO:0000259" key="8">
    <source>
        <dbReference type="PROSITE" id="PS51194"/>
    </source>
</evidence>
<dbReference type="InterPro" id="IPR014014">
    <property type="entry name" value="RNA_helicase_DEAD_Q_motif"/>
</dbReference>
<evidence type="ECO:0000256" key="3">
    <source>
        <dbReference type="ARBA" id="ARBA00022806"/>
    </source>
</evidence>
<feature type="domain" description="Helicase ATP-binding" evidence="7">
    <location>
        <begin position="34"/>
        <end position="206"/>
    </location>
</feature>
<dbReference type="GO" id="GO:0005829">
    <property type="term" value="C:cytosol"/>
    <property type="evidence" value="ECO:0007669"/>
    <property type="project" value="TreeGrafter"/>
</dbReference>
<dbReference type="PROSITE" id="PS51192">
    <property type="entry name" value="HELICASE_ATP_BIND_1"/>
    <property type="match status" value="1"/>
</dbReference>
<dbReference type="CDD" id="cd00268">
    <property type="entry name" value="DEADc"/>
    <property type="match status" value="1"/>
</dbReference>
<gene>
    <name evidence="10" type="ORF">DS745_06395</name>
</gene>
<dbReference type="Pfam" id="PF00270">
    <property type="entry name" value="DEAD"/>
    <property type="match status" value="1"/>
</dbReference>
<feature type="domain" description="Helicase C-terminal" evidence="8">
    <location>
        <begin position="217"/>
        <end position="377"/>
    </location>
</feature>
<evidence type="ECO:0000256" key="4">
    <source>
        <dbReference type="ARBA" id="ARBA00022840"/>
    </source>
</evidence>
<dbReference type="InterPro" id="IPR044742">
    <property type="entry name" value="DEAD/DEAH_RhlB"/>
</dbReference>
<evidence type="ECO:0000256" key="2">
    <source>
        <dbReference type="ARBA" id="ARBA00022801"/>
    </source>
</evidence>
<dbReference type="AlphaFoldDB" id="A0A4Q0VWL5"/>
<keyword evidence="1 6" id="KW-0547">Nucleotide-binding</keyword>
<keyword evidence="2 6" id="KW-0378">Hydrolase</keyword>
<evidence type="ECO:0000256" key="1">
    <source>
        <dbReference type="ARBA" id="ARBA00022741"/>
    </source>
</evidence>
<organism evidence="10 11">
    <name type="scientific">Anaerobacillus alkaliphilus</name>
    <dbReference type="NCBI Taxonomy" id="1548597"/>
    <lineage>
        <taxon>Bacteria</taxon>
        <taxon>Bacillati</taxon>
        <taxon>Bacillota</taxon>
        <taxon>Bacilli</taxon>
        <taxon>Bacillales</taxon>
        <taxon>Bacillaceae</taxon>
        <taxon>Anaerobacillus</taxon>
    </lineage>
</organism>
<dbReference type="InterPro" id="IPR027417">
    <property type="entry name" value="P-loop_NTPase"/>
</dbReference>
<dbReference type="PANTHER" id="PTHR47963">
    <property type="entry name" value="DEAD-BOX ATP-DEPENDENT RNA HELICASE 47, MITOCHONDRIAL"/>
    <property type="match status" value="1"/>
</dbReference>